<evidence type="ECO:0000313" key="3">
    <source>
        <dbReference type="Proteomes" id="UP001630127"/>
    </source>
</evidence>
<feature type="compositionally biased region" description="Polar residues" evidence="1">
    <location>
        <begin position="8"/>
        <end position="36"/>
    </location>
</feature>
<evidence type="ECO:0000313" key="2">
    <source>
        <dbReference type="EMBL" id="KAL3504052.1"/>
    </source>
</evidence>
<reference evidence="2 3" key="1">
    <citation type="submission" date="2024-11" db="EMBL/GenBank/DDBJ databases">
        <title>A near-complete genome assembly of Cinchona calisaya.</title>
        <authorList>
            <person name="Lian D.C."/>
            <person name="Zhao X.W."/>
            <person name="Wei L."/>
        </authorList>
    </citation>
    <scope>NUCLEOTIDE SEQUENCE [LARGE SCALE GENOMIC DNA]</scope>
    <source>
        <tissue evidence="2">Nenye</tissue>
    </source>
</reference>
<comment type="caution">
    <text evidence="2">The sequence shown here is derived from an EMBL/GenBank/DDBJ whole genome shotgun (WGS) entry which is preliminary data.</text>
</comment>
<dbReference type="Proteomes" id="UP001630127">
    <property type="component" value="Unassembled WGS sequence"/>
</dbReference>
<protein>
    <submittedName>
        <fullName evidence="2">Uncharacterized protein</fullName>
    </submittedName>
</protein>
<proteinExistence type="predicted"/>
<accession>A0ABD2YCA0</accession>
<gene>
    <name evidence="2" type="ORF">ACH5RR_033893</name>
</gene>
<organism evidence="2 3">
    <name type="scientific">Cinchona calisaya</name>
    <dbReference type="NCBI Taxonomy" id="153742"/>
    <lineage>
        <taxon>Eukaryota</taxon>
        <taxon>Viridiplantae</taxon>
        <taxon>Streptophyta</taxon>
        <taxon>Embryophyta</taxon>
        <taxon>Tracheophyta</taxon>
        <taxon>Spermatophyta</taxon>
        <taxon>Magnoliopsida</taxon>
        <taxon>eudicotyledons</taxon>
        <taxon>Gunneridae</taxon>
        <taxon>Pentapetalae</taxon>
        <taxon>asterids</taxon>
        <taxon>lamiids</taxon>
        <taxon>Gentianales</taxon>
        <taxon>Rubiaceae</taxon>
        <taxon>Cinchonoideae</taxon>
        <taxon>Cinchoneae</taxon>
        <taxon>Cinchona</taxon>
    </lineage>
</organism>
<keyword evidence="3" id="KW-1185">Reference proteome</keyword>
<feature type="region of interest" description="Disordered" evidence="1">
    <location>
        <begin position="1"/>
        <end position="42"/>
    </location>
</feature>
<evidence type="ECO:0000256" key="1">
    <source>
        <dbReference type="SAM" id="MobiDB-lite"/>
    </source>
</evidence>
<name>A0ABD2YCA0_9GENT</name>
<dbReference type="EMBL" id="JBJUIK010000014">
    <property type="protein sequence ID" value="KAL3504052.1"/>
    <property type="molecule type" value="Genomic_DNA"/>
</dbReference>
<dbReference type="AlphaFoldDB" id="A0ABD2YCA0"/>
<sequence length="127" mass="14250">MTPLGSRLGQSSTPPLGSSSNPVPLIQSNPDTSSTDPKARVTDDTRVLIWPNGSSFGGMLNIARTLYDDIIKPRWPEKATNWTSTLQQTRDLWWKEFQEIYKIFKKKAGNGRCNAINKAKQKNMKPS</sequence>